<evidence type="ECO:0000259" key="16">
    <source>
        <dbReference type="Pfam" id="PF01170"/>
    </source>
</evidence>
<keyword evidence="6 15" id="KW-0949">S-adenosyl-L-methionine</keyword>
<evidence type="ECO:0000256" key="5">
    <source>
        <dbReference type="ARBA" id="ARBA00022679"/>
    </source>
</evidence>
<comment type="catalytic activity">
    <reaction evidence="9">
        <text>guanosine(10) in tRNA + S-adenosyl-L-methionine = N(2)-methylguanosine(10) in tRNA + S-adenosyl-L-homocysteine + H(+)</text>
        <dbReference type="Rhea" id="RHEA:43128"/>
        <dbReference type="Rhea" id="RHEA-COMP:10355"/>
        <dbReference type="Rhea" id="RHEA-COMP:10357"/>
        <dbReference type="ChEBI" id="CHEBI:15378"/>
        <dbReference type="ChEBI" id="CHEBI:57856"/>
        <dbReference type="ChEBI" id="CHEBI:59789"/>
        <dbReference type="ChEBI" id="CHEBI:74269"/>
        <dbReference type="ChEBI" id="CHEBI:74481"/>
        <dbReference type="EC" id="2.1.1.214"/>
    </reaction>
    <physiologicalReaction direction="left-to-right" evidence="9">
        <dbReference type="Rhea" id="RHEA:43129"/>
    </physiologicalReaction>
</comment>
<dbReference type="GO" id="GO:0008033">
    <property type="term" value="P:tRNA processing"/>
    <property type="evidence" value="ECO:0007669"/>
    <property type="project" value="UniProtKB-UniRule"/>
</dbReference>
<comment type="caution">
    <text evidence="18">The sequence shown here is derived from an EMBL/GenBank/DDBJ whole genome shotgun (WGS) entry which is preliminary data.</text>
</comment>
<evidence type="ECO:0000256" key="11">
    <source>
        <dbReference type="ARBA" id="ARBA00065434"/>
    </source>
</evidence>
<keyword evidence="4 15" id="KW-0489">Methyltransferase</keyword>
<dbReference type="GO" id="GO:0005737">
    <property type="term" value="C:cytoplasm"/>
    <property type="evidence" value="ECO:0007669"/>
    <property type="project" value="UniProtKB-SubCell"/>
</dbReference>
<dbReference type="PANTHER" id="PTHR13370:SF3">
    <property type="entry name" value="TRNA (GUANINE(10)-N2)-METHYLTRANSFERASE HOMOLOG"/>
    <property type="match status" value="1"/>
</dbReference>
<evidence type="ECO:0000256" key="12">
    <source>
        <dbReference type="ARBA" id="ARBA00066937"/>
    </source>
</evidence>
<evidence type="ECO:0000256" key="15">
    <source>
        <dbReference type="PROSITE-ProRule" id="PRU00959"/>
    </source>
</evidence>
<keyword evidence="19" id="KW-1185">Reference proteome</keyword>
<dbReference type="InterPro" id="IPR000241">
    <property type="entry name" value="RlmKL-like_Mtase"/>
</dbReference>
<gene>
    <name evidence="18" type="ORF">O3M35_009262</name>
</gene>
<dbReference type="Pfam" id="PF25904">
    <property type="entry name" value="Tmrp11_N"/>
    <property type="match status" value="1"/>
</dbReference>
<evidence type="ECO:0000256" key="3">
    <source>
        <dbReference type="ARBA" id="ARBA00022555"/>
    </source>
</evidence>
<protein>
    <recommendedName>
        <fullName evidence="13">tRNA (guanine(10)-N(2))-methyltransferase TRMT11</fullName>
        <ecNumber evidence="12">2.1.1.214</ecNumber>
    </recommendedName>
    <alternativeName>
        <fullName evidence="14">tRNA methyltransferase 11 homolog</fullName>
    </alternativeName>
</protein>
<evidence type="ECO:0000256" key="2">
    <source>
        <dbReference type="ARBA" id="ARBA00022490"/>
    </source>
</evidence>
<organism evidence="18 19">
    <name type="scientific">Rhynocoris fuscipes</name>
    <dbReference type="NCBI Taxonomy" id="488301"/>
    <lineage>
        <taxon>Eukaryota</taxon>
        <taxon>Metazoa</taxon>
        <taxon>Ecdysozoa</taxon>
        <taxon>Arthropoda</taxon>
        <taxon>Hexapoda</taxon>
        <taxon>Insecta</taxon>
        <taxon>Pterygota</taxon>
        <taxon>Neoptera</taxon>
        <taxon>Paraneoptera</taxon>
        <taxon>Hemiptera</taxon>
        <taxon>Heteroptera</taxon>
        <taxon>Panheteroptera</taxon>
        <taxon>Cimicomorpha</taxon>
        <taxon>Reduviidae</taxon>
        <taxon>Harpactorinae</taxon>
        <taxon>Harpactorini</taxon>
        <taxon>Rhynocoris</taxon>
    </lineage>
</organism>
<comment type="similarity">
    <text evidence="15">Belongs to the class I-like SAM-binding methyltransferase superfamily. TRM11 methyltransferase family.</text>
</comment>
<evidence type="ECO:0000313" key="18">
    <source>
        <dbReference type="EMBL" id="KAK9505139.1"/>
    </source>
</evidence>
<evidence type="ECO:0000256" key="13">
    <source>
        <dbReference type="ARBA" id="ARBA00067484"/>
    </source>
</evidence>
<keyword evidence="7 15" id="KW-0819">tRNA processing</keyword>
<proteinExistence type="inferred from homology"/>
<dbReference type="SUPFAM" id="SSF53335">
    <property type="entry name" value="S-adenosyl-L-methionine-dependent methyltransferases"/>
    <property type="match status" value="1"/>
</dbReference>
<dbReference type="GO" id="GO:0032259">
    <property type="term" value="P:methylation"/>
    <property type="evidence" value="ECO:0007669"/>
    <property type="project" value="UniProtKB-UniRule"/>
</dbReference>
<dbReference type="PROSITE" id="PS00092">
    <property type="entry name" value="N6_MTASE"/>
    <property type="match status" value="1"/>
</dbReference>
<keyword evidence="3 15" id="KW-0820">tRNA-binding</keyword>
<dbReference type="PIRSF" id="PIRSF017259">
    <property type="entry name" value="tRNA_mtfrase_TRM11"/>
    <property type="match status" value="1"/>
</dbReference>
<dbReference type="InterPro" id="IPR059073">
    <property type="entry name" value="TRMT11_N"/>
</dbReference>
<dbReference type="AlphaFoldDB" id="A0AAW1D596"/>
<dbReference type="EMBL" id="JAPXFL010000006">
    <property type="protein sequence ID" value="KAK9505139.1"/>
    <property type="molecule type" value="Genomic_DNA"/>
</dbReference>
<evidence type="ECO:0000256" key="14">
    <source>
        <dbReference type="ARBA" id="ARBA00075308"/>
    </source>
</evidence>
<evidence type="ECO:0000256" key="7">
    <source>
        <dbReference type="ARBA" id="ARBA00022694"/>
    </source>
</evidence>
<keyword evidence="8 15" id="KW-0694">RNA-binding</keyword>
<reference evidence="18 19" key="1">
    <citation type="submission" date="2022-12" db="EMBL/GenBank/DDBJ databases">
        <title>Chromosome-level genome assembly of true bugs.</title>
        <authorList>
            <person name="Ma L."/>
            <person name="Li H."/>
        </authorList>
    </citation>
    <scope>NUCLEOTIDE SEQUENCE [LARGE SCALE GENOMIC DNA]</scope>
    <source>
        <strain evidence="18">Lab_2022b</strain>
    </source>
</reference>
<dbReference type="GO" id="GO:0043527">
    <property type="term" value="C:tRNA methyltransferase complex"/>
    <property type="evidence" value="ECO:0007669"/>
    <property type="project" value="UniProtKB-ARBA"/>
</dbReference>
<evidence type="ECO:0000256" key="6">
    <source>
        <dbReference type="ARBA" id="ARBA00022691"/>
    </source>
</evidence>
<dbReference type="InterPro" id="IPR002052">
    <property type="entry name" value="DNA_methylase_N6_adenine_CS"/>
</dbReference>
<evidence type="ECO:0000256" key="8">
    <source>
        <dbReference type="ARBA" id="ARBA00022884"/>
    </source>
</evidence>
<feature type="domain" description="tRNA (guanine(10)-N(2))-methyltransferase TRMT11 N-terminal" evidence="17">
    <location>
        <begin position="5"/>
        <end position="177"/>
    </location>
</feature>
<sequence>MNSLKKYLFWFANEHLDFMINEIKSIASLYNIHLKWVEQSDNAEPFCIVEADNEESIKKIASRSVLLRYAIEIWAQAESKDSLHSMLRSLPKSIISPYAQPNISFKIKVELFGNSQTQAQKVEKIESFSYLPLLGPVKLKNPDVTLQYIEYYCVETRNTSLKPERYFFGKLIAEGQRDLITKLSLKKRKFIGNTSMDPQLSLIMANQAQIKDNDIVVDPFVGTGSLLIAAAQFGGYVLGADIDYLMLHGKSRPTRKQDRHKPRTGESIASNLEQYGLKNQYLDIVAADSSLPFWRSGITFDAIITDPPYGIREATERVGCTRPDKFISEEHLKTHIPSKIQYSMSQLLADLLRFASMHLRIGGKLVTWMPIIRCEYTEDILPSHVCLQLEANSEQILSTTSSRRLLTYTKISEPSEETFISVPEEESFRQRYQRYVEIMRKSKKCEKNQKGS</sequence>
<dbReference type="InterPro" id="IPR029063">
    <property type="entry name" value="SAM-dependent_MTases_sf"/>
</dbReference>
<evidence type="ECO:0000256" key="9">
    <source>
        <dbReference type="ARBA" id="ARBA00050985"/>
    </source>
</evidence>
<dbReference type="Pfam" id="PF01170">
    <property type="entry name" value="UPF0020"/>
    <property type="match status" value="1"/>
</dbReference>
<comment type="subunit">
    <text evidence="11">Part of the heterodimeric TRMT11-TRM112 methyltransferase complex; this complex forms an active tRNA methyltransferase, where TRMT112 acts as an activator of the catalytic subunit TRMT11.</text>
</comment>
<dbReference type="CDD" id="cd02440">
    <property type="entry name" value="AdoMet_MTases"/>
    <property type="match status" value="1"/>
</dbReference>
<dbReference type="GO" id="GO:0160102">
    <property type="term" value="F:tRNA (guanine(10)-N2)-methyltransferase activity"/>
    <property type="evidence" value="ECO:0007669"/>
    <property type="project" value="UniProtKB-EC"/>
</dbReference>
<evidence type="ECO:0000259" key="17">
    <source>
        <dbReference type="Pfam" id="PF25904"/>
    </source>
</evidence>
<dbReference type="Gene3D" id="3.40.50.150">
    <property type="entry name" value="Vaccinia Virus protein VP39"/>
    <property type="match status" value="1"/>
</dbReference>
<dbReference type="InterPro" id="IPR016691">
    <property type="entry name" value="TRMT11"/>
</dbReference>
<accession>A0AAW1D596</accession>
<keyword evidence="2" id="KW-0963">Cytoplasm</keyword>
<keyword evidence="5 15" id="KW-0808">Transferase</keyword>
<evidence type="ECO:0000256" key="10">
    <source>
        <dbReference type="ARBA" id="ARBA00056270"/>
    </source>
</evidence>
<feature type="domain" description="Ribosomal RNA large subunit methyltransferase K/L-like methyltransferase" evidence="16">
    <location>
        <begin position="187"/>
        <end position="316"/>
    </location>
</feature>
<dbReference type="EC" id="2.1.1.214" evidence="12"/>
<dbReference type="Proteomes" id="UP001461498">
    <property type="component" value="Unassembled WGS sequence"/>
</dbReference>
<evidence type="ECO:0000256" key="4">
    <source>
        <dbReference type="ARBA" id="ARBA00022603"/>
    </source>
</evidence>
<evidence type="ECO:0000256" key="1">
    <source>
        <dbReference type="ARBA" id="ARBA00004496"/>
    </source>
</evidence>
<comment type="subcellular location">
    <subcellularLocation>
        <location evidence="1">Cytoplasm</location>
    </subcellularLocation>
</comment>
<name>A0AAW1D596_9HEMI</name>
<evidence type="ECO:0000313" key="19">
    <source>
        <dbReference type="Proteomes" id="UP001461498"/>
    </source>
</evidence>
<dbReference type="PROSITE" id="PS51627">
    <property type="entry name" value="SAM_MT_TRM11"/>
    <property type="match status" value="1"/>
</dbReference>
<dbReference type="GO" id="GO:0000049">
    <property type="term" value="F:tRNA binding"/>
    <property type="evidence" value="ECO:0007669"/>
    <property type="project" value="UniProtKB-UniRule"/>
</dbReference>
<dbReference type="PANTHER" id="PTHR13370">
    <property type="entry name" value="RNA METHYLASE-RELATED"/>
    <property type="match status" value="1"/>
</dbReference>
<comment type="function">
    <text evidence="10">Catalytic subunit of the TRMT11-TRM112 methyltransferase complex, that specifically mediates the S-adenosyl-L-methionine-dependent N(2)-methylation of guanosine nucleotide at position 10 (m2G10) in tRNAs. This is one of the major tRNA (guanine-N(2))-methyltransferases.</text>
</comment>